<gene>
    <name evidence="4" type="ORF">FHX37_2455</name>
</gene>
<comment type="caution">
    <text evidence="4">The sequence shown here is derived from an EMBL/GenBank/DDBJ whole genome shotgun (WGS) entry which is preliminary data.</text>
</comment>
<dbReference type="InterPro" id="IPR049397">
    <property type="entry name" value="EthR_C"/>
</dbReference>
<dbReference type="Gene3D" id="1.10.10.60">
    <property type="entry name" value="Homeodomain-like"/>
    <property type="match status" value="1"/>
</dbReference>
<dbReference type="PRINTS" id="PR00455">
    <property type="entry name" value="HTHTETR"/>
</dbReference>
<dbReference type="Proteomes" id="UP000317422">
    <property type="component" value="Unassembled WGS sequence"/>
</dbReference>
<evidence type="ECO:0000256" key="1">
    <source>
        <dbReference type="ARBA" id="ARBA00023125"/>
    </source>
</evidence>
<feature type="domain" description="HTH tetR-type" evidence="3">
    <location>
        <begin position="15"/>
        <end position="75"/>
    </location>
</feature>
<evidence type="ECO:0000313" key="4">
    <source>
        <dbReference type="EMBL" id="TQN32495.1"/>
    </source>
</evidence>
<dbReference type="GO" id="GO:0003700">
    <property type="term" value="F:DNA-binding transcription factor activity"/>
    <property type="evidence" value="ECO:0007669"/>
    <property type="project" value="TreeGrafter"/>
</dbReference>
<dbReference type="InterPro" id="IPR001647">
    <property type="entry name" value="HTH_TetR"/>
</dbReference>
<dbReference type="OrthoDB" id="5242520at2"/>
<dbReference type="AlphaFoldDB" id="A0A543NKU9"/>
<keyword evidence="1 2" id="KW-0238">DNA-binding</keyword>
<dbReference type="PANTHER" id="PTHR30055:SF184">
    <property type="entry name" value="HTH-TYPE TRANSCRIPTIONAL REGULATOR ETHR"/>
    <property type="match status" value="1"/>
</dbReference>
<protein>
    <submittedName>
        <fullName evidence="4">TetR family transcriptional regulator</fullName>
    </submittedName>
</protein>
<dbReference type="PROSITE" id="PS50977">
    <property type="entry name" value="HTH_TETR_2"/>
    <property type="match status" value="1"/>
</dbReference>
<evidence type="ECO:0000313" key="5">
    <source>
        <dbReference type="Proteomes" id="UP000317422"/>
    </source>
</evidence>
<dbReference type="Pfam" id="PF21313">
    <property type="entry name" value="EthR_C"/>
    <property type="match status" value="1"/>
</dbReference>
<dbReference type="InterPro" id="IPR050109">
    <property type="entry name" value="HTH-type_TetR-like_transc_reg"/>
</dbReference>
<dbReference type="InterPro" id="IPR036271">
    <property type="entry name" value="Tet_transcr_reg_TetR-rel_C_sf"/>
</dbReference>
<evidence type="ECO:0000259" key="3">
    <source>
        <dbReference type="PROSITE" id="PS50977"/>
    </source>
</evidence>
<dbReference type="SUPFAM" id="SSF46689">
    <property type="entry name" value="Homeodomain-like"/>
    <property type="match status" value="1"/>
</dbReference>
<dbReference type="PANTHER" id="PTHR30055">
    <property type="entry name" value="HTH-TYPE TRANSCRIPTIONAL REGULATOR RUTR"/>
    <property type="match status" value="1"/>
</dbReference>
<dbReference type="Pfam" id="PF00440">
    <property type="entry name" value="TetR_N"/>
    <property type="match status" value="1"/>
</dbReference>
<reference evidence="4 5" key="1">
    <citation type="submission" date="2019-06" db="EMBL/GenBank/DDBJ databases">
        <title>Sequencing the genomes of 1000 actinobacteria strains.</title>
        <authorList>
            <person name="Klenk H.-P."/>
        </authorList>
    </citation>
    <scope>NUCLEOTIDE SEQUENCE [LARGE SCALE GENOMIC DNA]</scope>
    <source>
        <strain evidence="4 5">DSM 45015</strain>
    </source>
</reference>
<dbReference type="EMBL" id="VFQC01000001">
    <property type="protein sequence ID" value="TQN32495.1"/>
    <property type="molecule type" value="Genomic_DNA"/>
</dbReference>
<organism evidence="4 5">
    <name type="scientific">Haloactinospora alba</name>
    <dbReference type="NCBI Taxonomy" id="405555"/>
    <lineage>
        <taxon>Bacteria</taxon>
        <taxon>Bacillati</taxon>
        <taxon>Actinomycetota</taxon>
        <taxon>Actinomycetes</taxon>
        <taxon>Streptosporangiales</taxon>
        <taxon>Nocardiopsidaceae</taxon>
        <taxon>Haloactinospora</taxon>
    </lineage>
</organism>
<name>A0A543NKU9_9ACTN</name>
<dbReference type="SUPFAM" id="SSF48498">
    <property type="entry name" value="Tetracyclin repressor-like, C-terminal domain"/>
    <property type="match status" value="1"/>
</dbReference>
<dbReference type="InterPro" id="IPR009057">
    <property type="entry name" value="Homeodomain-like_sf"/>
</dbReference>
<feature type="DNA-binding region" description="H-T-H motif" evidence="2">
    <location>
        <begin position="38"/>
        <end position="57"/>
    </location>
</feature>
<dbReference type="Gene3D" id="1.10.357.10">
    <property type="entry name" value="Tetracycline Repressor, domain 2"/>
    <property type="match status" value="1"/>
</dbReference>
<dbReference type="RefSeq" id="WP_141923975.1">
    <property type="nucleotide sequence ID" value="NZ_VFQC01000001.1"/>
</dbReference>
<proteinExistence type="predicted"/>
<accession>A0A543NKU9</accession>
<keyword evidence="5" id="KW-1185">Reference proteome</keyword>
<evidence type="ECO:0000256" key="2">
    <source>
        <dbReference type="PROSITE-ProRule" id="PRU00335"/>
    </source>
</evidence>
<sequence length="205" mass="22255">MGNRNGRRRSPSKGDVREEKILESAATLLRERPLHQVTVTEIATGAGITAPTFYFYFSTKADVLAALLERVLERIRTQLTDWLEDGDAEPAIRAVLETNACVWGEHGALLREIYFSTAPEPRIAELRDQFAEWLVAAVADRIATDREAGTALPGPPGATELARTLCGMVLASFATAASCGDPALRDGRLVRTLTTIIVRSVYGSG</sequence>
<dbReference type="GO" id="GO:0000976">
    <property type="term" value="F:transcription cis-regulatory region binding"/>
    <property type="evidence" value="ECO:0007669"/>
    <property type="project" value="TreeGrafter"/>
</dbReference>